<dbReference type="RefSeq" id="WP_378023486.1">
    <property type="nucleotide sequence ID" value="NZ_JBHSKG010000015.1"/>
</dbReference>
<proteinExistence type="predicted"/>
<dbReference type="InterPro" id="IPR011004">
    <property type="entry name" value="Trimer_LpxA-like_sf"/>
</dbReference>
<dbReference type="InterPro" id="IPR045851">
    <property type="entry name" value="AMP-bd_C_sf"/>
</dbReference>
<keyword evidence="2" id="KW-0812">Transmembrane</keyword>
<evidence type="ECO:0000313" key="5">
    <source>
        <dbReference type="Proteomes" id="UP001596175"/>
    </source>
</evidence>
<dbReference type="EMBL" id="JBHSKG010000015">
    <property type="protein sequence ID" value="MFC5141332.1"/>
    <property type="molecule type" value="Genomic_DNA"/>
</dbReference>
<evidence type="ECO:0000256" key="1">
    <source>
        <dbReference type="SAM" id="MobiDB-lite"/>
    </source>
</evidence>
<dbReference type="PANTHER" id="PTHR45527">
    <property type="entry name" value="NONRIBOSOMAL PEPTIDE SYNTHETASE"/>
    <property type="match status" value="1"/>
</dbReference>
<dbReference type="PANTHER" id="PTHR45527:SF1">
    <property type="entry name" value="FATTY ACID SYNTHASE"/>
    <property type="match status" value="1"/>
</dbReference>
<dbReference type="SUPFAM" id="SSF47336">
    <property type="entry name" value="ACP-like"/>
    <property type="match status" value="1"/>
</dbReference>
<dbReference type="SUPFAM" id="SSF51161">
    <property type="entry name" value="Trimeric LpxA-like enzymes"/>
    <property type="match status" value="3"/>
</dbReference>
<feature type="transmembrane region" description="Helical" evidence="2">
    <location>
        <begin position="964"/>
        <end position="990"/>
    </location>
</feature>
<protein>
    <submittedName>
        <fullName evidence="4">Pls/PosA family non-ribosomal peptide synthetase</fullName>
    </submittedName>
</protein>
<keyword evidence="2" id="KW-0472">Membrane</keyword>
<keyword evidence="2" id="KW-1133">Transmembrane helix</keyword>
<feature type="transmembrane region" description="Helical" evidence="2">
    <location>
        <begin position="685"/>
        <end position="711"/>
    </location>
</feature>
<evidence type="ECO:0000313" key="4">
    <source>
        <dbReference type="EMBL" id="MFC5141332.1"/>
    </source>
</evidence>
<reference evidence="5" key="1">
    <citation type="journal article" date="2019" name="Int. J. Syst. Evol. Microbiol.">
        <title>The Global Catalogue of Microorganisms (GCM) 10K type strain sequencing project: providing services to taxonomists for standard genome sequencing and annotation.</title>
        <authorList>
            <consortium name="The Broad Institute Genomics Platform"/>
            <consortium name="The Broad Institute Genome Sequencing Center for Infectious Disease"/>
            <person name="Wu L."/>
            <person name="Ma J."/>
        </authorList>
    </citation>
    <scope>NUCLEOTIDE SEQUENCE [LARGE SCALE GENOMIC DNA]</scope>
    <source>
        <strain evidence="5">XZYJ18</strain>
    </source>
</reference>
<dbReference type="Gene3D" id="1.10.1200.10">
    <property type="entry name" value="ACP-like"/>
    <property type="match status" value="1"/>
</dbReference>
<dbReference type="Pfam" id="PF00501">
    <property type="entry name" value="AMP-binding"/>
    <property type="match status" value="1"/>
</dbReference>
<dbReference type="InterPro" id="IPR000873">
    <property type="entry name" value="AMP-dep_synth/lig_dom"/>
</dbReference>
<dbReference type="Pfam" id="PF13193">
    <property type="entry name" value="AMP-binding_C"/>
    <property type="match status" value="1"/>
</dbReference>
<dbReference type="InterPro" id="IPR012728">
    <property type="entry name" value="Pls/PosA_C"/>
</dbReference>
<dbReference type="Gene3D" id="2.160.10.10">
    <property type="entry name" value="Hexapeptide repeat proteins"/>
    <property type="match status" value="2"/>
</dbReference>
<dbReference type="Gene3D" id="3.40.50.12780">
    <property type="entry name" value="N-terminal domain of ligase-like"/>
    <property type="match status" value="1"/>
</dbReference>
<organism evidence="4 5">
    <name type="scientific">Actinomycetospora rhizophila</name>
    <dbReference type="NCBI Taxonomy" id="1416876"/>
    <lineage>
        <taxon>Bacteria</taxon>
        <taxon>Bacillati</taxon>
        <taxon>Actinomycetota</taxon>
        <taxon>Actinomycetes</taxon>
        <taxon>Pseudonocardiales</taxon>
        <taxon>Pseudonocardiaceae</taxon>
        <taxon>Actinomycetospora</taxon>
    </lineage>
</organism>
<evidence type="ECO:0000259" key="3">
    <source>
        <dbReference type="PROSITE" id="PS50075"/>
    </source>
</evidence>
<dbReference type="InterPro" id="IPR020845">
    <property type="entry name" value="AMP-binding_CS"/>
</dbReference>
<dbReference type="Gene3D" id="3.30.300.30">
    <property type="match status" value="1"/>
</dbReference>
<sequence length="1399" mass="150275">MTTTAPAAGAATGAATTVVTVPAAAPPFRPCSALVIRPEHANRAAVLVAEGHVVRGPRRAPGARCAGERLHELFEQQADRLRAAGHGDRLAVDAGDVALTFDELDARANRLARHLLRRGVRAGARVALLVDRPVLSYVGMLAVSKVHAAFVPLDVGFPGDRIAYIVADAGVTTVLSSSTARDRVDGLDGLSADLVLVDDDAGAIGGLPGGRLGPDERGDPVEALAWIIYTSGSTGRPKGVAVDHHSVCNFVRVAAEVYGLRPDDRVYQGMTIAFDFSVEEIWVPWAAGATLVPKPPGAALLGADLSAFLTARRVTALCCVPTLLATLEDDLPALRFLLVSGEACPQDLIGRWHRPDRRFLNVYGPTETTVTATWTVLHPDRPVTIGVPLPTYSVVVLDPEDPRRALPRGEIGEIGIAGVGLARGYVNREDRTQQAFVPDFLDLHRITANPSGRIYRTGDLGRIDDRGEVEYHGRIDLQVKVRGYRIELTEIESVLLAVPGVAAAVVDTHEPEPGTVELVGYYTVRRGEAVDPSDVLARLREQLPPYMVPAYLEQLAAIPMTTSDKADRKNLPPPTGGRLVVGEHVPAATATERVLAETLAAVVDTEQVSVTADVFDEIGATSLLVARFTARLRETPHPPPVSTRDVYEHRSLRALALALDAAAPAGEPAPAPDRVPARRAPGLRYALTALAQLVLLLAGVHVVALVLEAAYRWVPDAADLRGVVARGAVFTAITLLALCVAPVVVKWVLVGRWTCREIPLWGLDHLRFWVVRTLTRLSPLTLFVGSPLYVLHLRALGARIGRDVLILSRTVPVATDLVTIGPGTVIHRDASFTGYRAVPGRLQTGRVTLGADVLVGEKTVLDVDTRMEDGARLHHSSALHPGVVVPAGQTWHGSPAEPTTARPRPVPTLPARRLRAAVFCLLQLAALFVVACGGLTLLVVALAHASLWLSLLEPTWPATLGWRIPLAMLAVMVAAGLAVVLLRLAAMAVVPRLLAPLVRPGRVRPLYGLADVARRTTERITNARLFVVLLGDSSFVTAYLRTLGYDLSRVEQTGSNFGTQLRQDTPLATRIGTGTVVSDGLSVMNTEFSATAFRVGRVTVGERTFLGNDVAFPVDARVGDNCLLATKVLVPVDGPVRHDVGLLGSPPVEIPRSSARPPGDRFDVADRPRELRRRLRGKNRHNALTVAVVLLAWAVQDAVALLLVVLAMPFHPRFLEWAFTGGLVSVALFLLASSVLLERACLGFRSLRPRQLSLYERAFWRHERLWKLFTTPPLPGTPWQNLLWRLAGLRVGRRLFDDGCVIPEKSLVTLGDDVVLNADTVLQGHSLEDGVFTSDRIAVGSRSCLGVGAFVHHGTAIGEGSVLEADSFLMKGEQVPAGSTWRGNPAAPWRTARTGTVPP</sequence>
<evidence type="ECO:0000256" key="2">
    <source>
        <dbReference type="SAM" id="Phobius"/>
    </source>
</evidence>
<feature type="transmembrane region" description="Helical" evidence="2">
    <location>
        <begin position="769"/>
        <end position="791"/>
    </location>
</feature>
<feature type="transmembrane region" description="Helical" evidence="2">
    <location>
        <begin position="1183"/>
        <end position="1208"/>
    </location>
</feature>
<gene>
    <name evidence="4" type="ORF">ACFPK1_24050</name>
</gene>
<feature type="transmembrane region" description="Helical" evidence="2">
    <location>
        <begin position="723"/>
        <end position="749"/>
    </location>
</feature>
<dbReference type="InterPro" id="IPR025110">
    <property type="entry name" value="AMP-bd_C"/>
</dbReference>
<name>A0ABV9ZM70_9PSEU</name>
<dbReference type="NCBIfam" id="TIGR01733">
    <property type="entry name" value="AA-adenyl-dom"/>
    <property type="match status" value="1"/>
</dbReference>
<comment type="caution">
    <text evidence="4">The sequence shown here is derived from an EMBL/GenBank/DDBJ whole genome shotgun (WGS) entry which is preliminary data.</text>
</comment>
<dbReference type="CDD" id="cd05930">
    <property type="entry name" value="A_NRPS"/>
    <property type="match status" value="1"/>
</dbReference>
<feature type="domain" description="Carrier" evidence="3">
    <location>
        <begin position="586"/>
        <end position="663"/>
    </location>
</feature>
<keyword evidence="5" id="KW-1185">Reference proteome</keyword>
<dbReference type="InterPro" id="IPR010071">
    <property type="entry name" value="AA_adenyl_dom"/>
</dbReference>
<feature type="region of interest" description="Disordered" evidence="1">
    <location>
        <begin position="1379"/>
        <end position="1399"/>
    </location>
</feature>
<feature type="transmembrane region" description="Helical" evidence="2">
    <location>
        <begin position="1214"/>
        <end position="1237"/>
    </location>
</feature>
<dbReference type="Pfam" id="PF00550">
    <property type="entry name" value="PP-binding"/>
    <property type="match status" value="1"/>
</dbReference>
<feature type="transmembrane region" description="Helical" evidence="2">
    <location>
        <begin position="916"/>
        <end position="944"/>
    </location>
</feature>
<dbReference type="NCBIfam" id="TIGR02353">
    <property type="entry name" value="NRPS_term_dom"/>
    <property type="match status" value="1"/>
</dbReference>
<dbReference type="Proteomes" id="UP001596175">
    <property type="component" value="Unassembled WGS sequence"/>
</dbReference>
<dbReference type="InterPro" id="IPR036736">
    <property type="entry name" value="ACP-like_sf"/>
</dbReference>
<dbReference type="PROSITE" id="PS50075">
    <property type="entry name" value="CARRIER"/>
    <property type="match status" value="1"/>
</dbReference>
<dbReference type="InterPro" id="IPR042099">
    <property type="entry name" value="ANL_N_sf"/>
</dbReference>
<dbReference type="PROSITE" id="PS00455">
    <property type="entry name" value="AMP_BINDING"/>
    <property type="match status" value="1"/>
</dbReference>
<accession>A0ABV9ZM70</accession>
<dbReference type="SUPFAM" id="SSF56801">
    <property type="entry name" value="Acetyl-CoA synthetase-like"/>
    <property type="match status" value="1"/>
</dbReference>
<dbReference type="InterPro" id="IPR009081">
    <property type="entry name" value="PP-bd_ACP"/>
</dbReference>